<comment type="caution">
    <text evidence="2">The sequence shown here is derived from an EMBL/GenBank/DDBJ whole genome shotgun (WGS) entry which is preliminary data.</text>
</comment>
<accession>W9Y7S4</accession>
<dbReference type="SUPFAM" id="SSF54427">
    <property type="entry name" value="NTF2-like"/>
    <property type="match status" value="1"/>
</dbReference>
<dbReference type="Proteomes" id="UP000019484">
    <property type="component" value="Unassembled WGS sequence"/>
</dbReference>
<evidence type="ECO:0000313" key="3">
    <source>
        <dbReference type="Proteomes" id="UP000019484"/>
    </source>
</evidence>
<evidence type="ECO:0000256" key="1">
    <source>
        <dbReference type="SAM" id="MobiDB-lite"/>
    </source>
</evidence>
<dbReference type="GeneID" id="19160927"/>
<dbReference type="AlphaFoldDB" id="W9Y7S4"/>
<evidence type="ECO:0000313" key="2">
    <source>
        <dbReference type="EMBL" id="EXJ85690.1"/>
    </source>
</evidence>
<dbReference type="Gene3D" id="3.10.450.50">
    <property type="match status" value="1"/>
</dbReference>
<keyword evidence="3" id="KW-1185">Reference proteome</keyword>
<dbReference type="eggNOG" id="ENOG502SS9Y">
    <property type="taxonomic scope" value="Eukaryota"/>
</dbReference>
<organism evidence="2 3">
    <name type="scientific">Capronia coronata CBS 617.96</name>
    <dbReference type="NCBI Taxonomy" id="1182541"/>
    <lineage>
        <taxon>Eukaryota</taxon>
        <taxon>Fungi</taxon>
        <taxon>Dikarya</taxon>
        <taxon>Ascomycota</taxon>
        <taxon>Pezizomycotina</taxon>
        <taxon>Eurotiomycetes</taxon>
        <taxon>Chaetothyriomycetidae</taxon>
        <taxon>Chaetothyriales</taxon>
        <taxon>Herpotrichiellaceae</taxon>
        <taxon>Capronia</taxon>
    </lineage>
</organism>
<feature type="compositionally biased region" description="Acidic residues" evidence="1">
    <location>
        <begin position="99"/>
        <end position="112"/>
    </location>
</feature>
<sequence>MEPLLHDTILALEHQTWKALTHSGAALLPYLSRDCIMLFPLGMKVSAKTSPNLDDVMMSEAFIPWRWYKLNDVEVTALGTEAAIITYRVMAARQRLSDNEEEEETDDDDDNQPQEQFRALVSSTWRKDPEAGKWLMCVQQQTPYPNDIDD</sequence>
<reference evidence="2 3" key="1">
    <citation type="submission" date="2013-03" db="EMBL/GenBank/DDBJ databases">
        <title>The Genome Sequence of Capronia coronata CBS 617.96.</title>
        <authorList>
            <consortium name="The Broad Institute Genomics Platform"/>
            <person name="Cuomo C."/>
            <person name="de Hoog S."/>
            <person name="Gorbushina A."/>
            <person name="Walker B."/>
            <person name="Young S.K."/>
            <person name="Zeng Q."/>
            <person name="Gargeya S."/>
            <person name="Fitzgerald M."/>
            <person name="Haas B."/>
            <person name="Abouelleil A."/>
            <person name="Allen A.W."/>
            <person name="Alvarado L."/>
            <person name="Arachchi H.M."/>
            <person name="Berlin A.M."/>
            <person name="Chapman S.B."/>
            <person name="Gainer-Dewar J."/>
            <person name="Goldberg J."/>
            <person name="Griggs A."/>
            <person name="Gujja S."/>
            <person name="Hansen M."/>
            <person name="Howarth C."/>
            <person name="Imamovic A."/>
            <person name="Ireland A."/>
            <person name="Larimer J."/>
            <person name="McCowan C."/>
            <person name="Murphy C."/>
            <person name="Pearson M."/>
            <person name="Poon T.W."/>
            <person name="Priest M."/>
            <person name="Roberts A."/>
            <person name="Saif S."/>
            <person name="Shea T."/>
            <person name="Sisk P."/>
            <person name="Sykes S."/>
            <person name="Wortman J."/>
            <person name="Nusbaum C."/>
            <person name="Birren B."/>
        </authorList>
    </citation>
    <scope>NUCLEOTIDE SEQUENCE [LARGE SCALE GENOMIC DNA]</scope>
    <source>
        <strain evidence="2 3">CBS 617.96</strain>
    </source>
</reference>
<dbReference type="RefSeq" id="XP_007725128.1">
    <property type="nucleotide sequence ID" value="XM_007726938.1"/>
</dbReference>
<protein>
    <submittedName>
        <fullName evidence="2">Uncharacterized protein</fullName>
    </submittedName>
</protein>
<dbReference type="OrthoDB" id="2865667at2759"/>
<dbReference type="EMBL" id="AMWN01000005">
    <property type="protein sequence ID" value="EXJ85690.1"/>
    <property type="molecule type" value="Genomic_DNA"/>
</dbReference>
<dbReference type="HOGENOM" id="CLU_120072_0_0_1"/>
<feature type="region of interest" description="Disordered" evidence="1">
    <location>
        <begin position="95"/>
        <end position="122"/>
    </location>
</feature>
<name>W9Y7S4_9EURO</name>
<proteinExistence type="predicted"/>
<dbReference type="InterPro" id="IPR032710">
    <property type="entry name" value="NTF2-like_dom_sf"/>
</dbReference>
<gene>
    <name evidence="2" type="ORF">A1O1_06058</name>
</gene>